<name>X1PFH0_9ZZZZ</name>
<proteinExistence type="predicted"/>
<dbReference type="PANTHER" id="PTHR43122:SF1">
    <property type="entry name" value="IRON-SULFUR-BINDING PROTEIN"/>
    <property type="match status" value="1"/>
</dbReference>
<protein>
    <recommendedName>
        <fullName evidence="1">4Fe-4S ferredoxin-type domain-containing protein</fullName>
    </recommendedName>
</protein>
<reference evidence="2" key="1">
    <citation type="journal article" date="2014" name="Front. Microbiol.">
        <title>High frequency of phylogenetically diverse reductive dehalogenase-homologous genes in deep subseafloor sedimentary metagenomes.</title>
        <authorList>
            <person name="Kawai M."/>
            <person name="Futagami T."/>
            <person name="Toyoda A."/>
            <person name="Takaki Y."/>
            <person name="Nishi S."/>
            <person name="Hori S."/>
            <person name="Arai W."/>
            <person name="Tsubouchi T."/>
            <person name="Morono Y."/>
            <person name="Uchiyama I."/>
            <person name="Ito T."/>
            <person name="Fujiyama A."/>
            <person name="Inagaki F."/>
            <person name="Takami H."/>
        </authorList>
    </citation>
    <scope>NUCLEOTIDE SEQUENCE</scope>
    <source>
        <strain evidence="2">Expedition CK06-06</strain>
    </source>
</reference>
<dbReference type="AlphaFoldDB" id="X1PFH0"/>
<comment type="caution">
    <text evidence="2">The sequence shown here is derived from an EMBL/GenBank/DDBJ whole genome shotgun (WGS) entry which is preliminary data.</text>
</comment>
<feature type="domain" description="4Fe-4S ferredoxin-type" evidence="1">
    <location>
        <begin position="39"/>
        <end position="69"/>
    </location>
</feature>
<dbReference type="PROSITE" id="PS51379">
    <property type="entry name" value="4FE4S_FER_2"/>
    <property type="match status" value="2"/>
</dbReference>
<dbReference type="EMBL" id="BARV01017990">
    <property type="protein sequence ID" value="GAI29639.1"/>
    <property type="molecule type" value="Genomic_DNA"/>
</dbReference>
<evidence type="ECO:0000313" key="2">
    <source>
        <dbReference type="EMBL" id="GAI29639.1"/>
    </source>
</evidence>
<dbReference type="PROSITE" id="PS00198">
    <property type="entry name" value="4FE4S_FER_1"/>
    <property type="match status" value="1"/>
</dbReference>
<dbReference type="Gene3D" id="3.30.70.3270">
    <property type="match status" value="1"/>
</dbReference>
<feature type="non-terminal residue" evidence="2">
    <location>
        <position position="1"/>
    </location>
</feature>
<accession>X1PFH0</accession>
<dbReference type="Gene3D" id="3.30.70.20">
    <property type="match status" value="1"/>
</dbReference>
<dbReference type="InterPro" id="IPR017896">
    <property type="entry name" value="4Fe4S_Fe-S-bd"/>
</dbReference>
<organism evidence="2">
    <name type="scientific">marine sediment metagenome</name>
    <dbReference type="NCBI Taxonomy" id="412755"/>
    <lineage>
        <taxon>unclassified sequences</taxon>
        <taxon>metagenomes</taxon>
        <taxon>ecological metagenomes</taxon>
    </lineage>
</organism>
<feature type="domain" description="4Fe-4S ferredoxin-type" evidence="1">
    <location>
        <begin position="1"/>
        <end position="30"/>
    </location>
</feature>
<dbReference type="InterPro" id="IPR017900">
    <property type="entry name" value="4Fe4S_Fe_S_CS"/>
</dbReference>
<gene>
    <name evidence="2" type="ORF">S06H3_30537</name>
</gene>
<sequence>NSPLLNQHRCQGCEICVSVCPTGILEMSDQLNMRVAFLPKVKEGKEKYCTACKRCEYACPIWAIYIVPEFENEITAKKEEVKI</sequence>
<evidence type="ECO:0000259" key="1">
    <source>
        <dbReference type="PROSITE" id="PS51379"/>
    </source>
</evidence>
<dbReference type="SUPFAM" id="SSF54862">
    <property type="entry name" value="4Fe-4S ferredoxins"/>
    <property type="match status" value="1"/>
</dbReference>
<dbReference type="PANTHER" id="PTHR43122">
    <property type="entry name" value="FERREDOXIN SUBUNIT OF PYRUVATE:FLAVODOXIN OXIDOREDUCTASE-RELATED"/>
    <property type="match status" value="1"/>
</dbReference>
<dbReference type="Pfam" id="PF12838">
    <property type="entry name" value="Fer4_7"/>
    <property type="match status" value="1"/>
</dbReference>